<evidence type="ECO:0000313" key="3">
    <source>
        <dbReference type="EMBL" id="KAK0385208.1"/>
    </source>
</evidence>
<protein>
    <recommendedName>
        <fullName evidence="5">GPI anchored protein</fullName>
    </recommendedName>
</protein>
<accession>A0AA39GD90</accession>
<evidence type="ECO:0000256" key="1">
    <source>
        <dbReference type="SAM" id="MobiDB-lite"/>
    </source>
</evidence>
<sequence>MVRVAILFMLGTAASAGKLTAFKGKPRNQKNLLPVGLSNEALNLGLADTCSSFEKVCDLDFCIPSIGTCCSEGNGAYCEIGKRCVENGCCPVGETCTGPPTCEDGDEKICGTFCIPEGADCCDSTEGTFCDSPGTCTSSGCSVGSLRGGSGGSGGSGGGSGGSGGSGGTLEDECFDFQEKCGDGCIPKGSVCCPSGLEYCLSGQTCNNDGTCRRGGLGGGSGGSSSNDDDNDESDSLFTITSTSSTSTTSSETFGSNSLPTGLVSGGPDDEDSSNDSNDDAPRSGDDGNVNEPDAATMHGPSLFAAALALVPLLL</sequence>
<evidence type="ECO:0008006" key="5">
    <source>
        <dbReference type="Google" id="ProtNLM"/>
    </source>
</evidence>
<feature type="region of interest" description="Disordered" evidence="1">
    <location>
        <begin position="218"/>
        <end position="297"/>
    </location>
</feature>
<gene>
    <name evidence="3" type="ORF">NLU13_7685</name>
</gene>
<feature type="signal peptide" evidence="2">
    <location>
        <begin position="1"/>
        <end position="16"/>
    </location>
</feature>
<organism evidence="3 4">
    <name type="scientific">Sarocladium strictum</name>
    <name type="common">Black bundle disease fungus</name>
    <name type="synonym">Acremonium strictum</name>
    <dbReference type="NCBI Taxonomy" id="5046"/>
    <lineage>
        <taxon>Eukaryota</taxon>
        <taxon>Fungi</taxon>
        <taxon>Dikarya</taxon>
        <taxon>Ascomycota</taxon>
        <taxon>Pezizomycotina</taxon>
        <taxon>Sordariomycetes</taxon>
        <taxon>Hypocreomycetidae</taxon>
        <taxon>Hypocreales</taxon>
        <taxon>Sarocladiaceae</taxon>
        <taxon>Sarocladium</taxon>
    </lineage>
</organism>
<dbReference type="AlphaFoldDB" id="A0AA39GD90"/>
<feature type="compositionally biased region" description="Low complexity" evidence="1">
    <location>
        <begin position="236"/>
        <end position="258"/>
    </location>
</feature>
<keyword evidence="2" id="KW-0732">Signal</keyword>
<keyword evidence="4" id="KW-1185">Reference proteome</keyword>
<feature type="chain" id="PRO_5041386741" description="GPI anchored protein" evidence="2">
    <location>
        <begin position="17"/>
        <end position="315"/>
    </location>
</feature>
<evidence type="ECO:0000256" key="2">
    <source>
        <dbReference type="SAM" id="SignalP"/>
    </source>
</evidence>
<feature type="compositionally biased region" description="Acidic residues" evidence="1">
    <location>
        <begin position="268"/>
        <end position="279"/>
    </location>
</feature>
<dbReference type="EMBL" id="JAPDFR010000007">
    <property type="protein sequence ID" value="KAK0385208.1"/>
    <property type="molecule type" value="Genomic_DNA"/>
</dbReference>
<name>A0AA39GD90_SARSR</name>
<comment type="caution">
    <text evidence="3">The sequence shown here is derived from an EMBL/GenBank/DDBJ whole genome shotgun (WGS) entry which is preliminary data.</text>
</comment>
<dbReference type="Proteomes" id="UP001175261">
    <property type="component" value="Unassembled WGS sequence"/>
</dbReference>
<evidence type="ECO:0000313" key="4">
    <source>
        <dbReference type="Proteomes" id="UP001175261"/>
    </source>
</evidence>
<reference evidence="3" key="1">
    <citation type="submission" date="2022-10" db="EMBL/GenBank/DDBJ databases">
        <title>Determination and structural analysis of whole genome sequence of Sarocladium strictum F4-1.</title>
        <authorList>
            <person name="Hu L."/>
            <person name="Jiang Y."/>
        </authorList>
    </citation>
    <scope>NUCLEOTIDE SEQUENCE</scope>
    <source>
        <strain evidence="3">F4-1</strain>
    </source>
</reference>
<proteinExistence type="predicted"/>